<dbReference type="STRING" id="237682.SAMN05421676_101340"/>
<dbReference type="InterPro" id="IPR055170">
    <property type="entry name" value="GFO_IDH_MocA-like_dom"/>
</dbReference>
<protein>
    <submittedName>
        <fullName evidence="3">Predicted dehydrogenase</fullName>
    </submittedName>
</protein>
<gene>
    <name evidence="3" type="ORF">SAMN05421676_101340</name>
</gene>
<dbReference type="EMBL" id="FOHJ01000001">
    <property type="protein sequence ID" value="SES74313.1"/>
    <property type="molecule type" value="Genomic_DNA"/>
</dbReference>
<keyword evidence="1" id="KW-0560">Oxidoreductase</keyword>
<dbReference type="SUPFAM" id="SSF51735">
    <property type="entry name" value="NAD(P)-binding Rossmann-fold domains"/>
    <property type="match status" value="1"/>
</dbReference>
<dbReference type="PANTHER" id="PTHR43818:SF11">
    <property type="entry name" value="BCDNA.GH03377"/>
    <property type="match status" value="1"/>
</dbReference>
<dbReference type="PANTHER" id="PTHR43818">
    <property type="entry name" value="BCDNA.GH03377"/>
    <property type="match status" value="1"/>
</dbReference>
<dbReference type="Gene3D" id="3.30.360.10">
    <property type="entry name" value="Dihydrodipicolinate Reductase, domain 2"/>
    <property type="match status" value="1"/>
</dbReference>
<evidence type="ECO:0000313" key="3">
    <source>
        <dbReference type="EMBL" id="SES74313.1"/>
    </source>
</evidence>
<name>A0A1H9YYM3_9BACI</name>
<dbReference type="GO" id="GO:0016491">
    <property type="term" value="F:oxidoreductase activity"/>
    <property type="evidence" value="ECO:0007669"/>
    <property type="project" value="UniProtKB-KW"/>
</dbReference>
<dbReference type="Proteomes" id="UP000199095">
    <property type="component" value="Unassembled WGS sequence"/>
</dbReference>
<dbReference type="InterPro" id="IPR050463">
    <property type="entry name" value="Gfo/Idh/MocA_oxidrdct_glycsds"/>
</dbReference>
<feature type="domain" description="GFO/IDH/MocA-like oxidoreductase" evidence="2">
    <location>
        <begin position="158"/>
        <end position="284"/>
    </location>
</feature>
<sequence>MLTFNPTHYINFEPKHHKEVPVSQNKVLMGVAGLEHGHIYAMCHGMKEAGVSIRWVFDEDADKVKAFQKVFPEVKEAKSYFQILEDKSVNLIACASVPSKRCEIGLQALDYGKHYFSAKAPFTTLGQLKAAEKKVRETGLNWAVFYSERLQVESANFAEQLIDQGAIGDVVQVLGMGPHRLNADQRPEWFFWKETYGGIICDIGSHQIEQFLWFTGAKDATILSSSVQNKSLPQFPEFEDYGDAHLIGDNGSVHYFRIDWFTPEGLSNWGDGRTFILGTDGYIELRKYVDITEQSTGERLYLVNHGGERRYDVKGKTGFPYFYRLAHDVVHHTSTTMSQRHTFKAAELSLLAQQKADQCCYKEEESR</sequence>
<reference evidence="4" key="1">
    <citation type="submission" date="2016-10" db="EMBL/GenBank/DDBJ databases">
        <authorList>
            <person name="Varghese N."/>
            <person name="Submissions S."/>
        </authorList>
    </citation>
    <scope>NUCLEOTIDE SEQUENCE [LARGE SCALE GENOMIC DNA]</scope>
    <source>
        <strain evidence="4">CGMCC 1.3566</strain>
    </source>
</reference>
<organism evidence="3 4">
    <name type="scientific">Salinibacillus kushneri</name>
    <dbReference type="NCBI Taxonomy" id="237682"/>
    <lineage>
        <taxon>Bacteria</taxon>
        <taxon>Bacillati</taxon>
        <taxon>Bacillota</taxon>
        <taxon>Bacilli</taxon>
        <taxon>Bacillales</taxon>
        <taxon>Bacillaceae</taxon>
        <taxon>Salinibacillus</taxon>
    </lineage>
</organism>
<keyword evidence="4" id="KW-1185">Reference proteome</keyword>
<evidence type="ECO:0000259" key="2">
    <source>
        <dbReference type="Pfam" id="PF22725"/>
    </source>
</evidence>
<evidence type="ECO:0000256" key="1">
    <source>
        <dbReference type="ARBA" id="ARBA00023002"/>
    </source>
</evidence>
<dbReference type="InterPro" id="IPR036291">
    <property type="entry name" value="NAD(P)-bd_dom_sf"/>
</dbReference>
<accession>A0A1H9YYM3</accession>
<dbReference type="Gene3D" id="3.40.50.720">
    <property type="entry name" value="NAD(P)-binding Rossmann-like Domain"/>
    <property type="match status" value="1"/>
</dbReference>
<dbReference type="AlphaFoldDB" id="A0A1H9YYM3"/>
<evidence type="ECO:0000313" key="4">
    <source>
        <dbReference type="Proteomes" id="UP000199095"/>
    </source>
</evidence>
<proteinExistence type="predicted"/>
<dbReference type="SUPFAM" id="SSF55347">
    <property type="entry name" value="Glyceraldehyde-3-phosphate dehydrogenase-like, C-terminal domain"/>
    <property type="match status" value="1"/>
</dbReference>
<dbReference type="Pfam" id="PF22725">
    <property type="entry name" value="GFO_IDH_MocA_C3"/>
    <property type="match status" value="1"/>
</dbReference>